<keyword evidence="4" id="KW-1185">Reference proteome</keyword>
<evidence type="ECO:0000256" key="1">
    <source>
        <dbReference type="PROSITE-ProRule" id="PRU00042"/>
    </source>
</evidence>
<reference evidence="3" key="1">
    <citation type="submission" date="2022-01" db="EMBL/GenBank/DDBJ databases">
        <authorList>
            <person name="King R."/>
        </authorList>
    </citation>
    <scope>NUCLEOTIDE SEQUENCE</scope>
</reference>
<dbReference type="PROSITE" id="PS00028">
    <property type="entry name" value="ZINC_FINGER_C2H2_1"/>
    <property type="match status" value="1"/>
</dbReference>
<keyword evidence="1" id="KW-0863">Zinc-finger</keyword>
<dbReference type="InterPro" id="IPR036236">
    <property type="entry name" value="Znf_C2H2_sf"/>
</dbReference>
<organism evidence="3 4">
    <name type="scientific">Psylliodes chrysocephalus</name>
    <dbReference type="NCBI Taxonomy" id="3402493"/>
    <lineage>
        <taxon>Eukaryota</taxon>
        <taxon>Metazoa</taxon>
        <taxon>Ecdysozoa</taxon>
        <taxon>Arthropoda</taxon>
        <taxon>Hexapoda</taxon>
        <taxon>Insecta</taxon>
        <taxon>Pterygota</taxon>
        <taxon>Neoptera</taxon>
        <taxon>Endopterygota</taxon>
        <taxon>Coleoptera</taxon>
        <taxon>Polyphaga</taxon>
        <taxon>Cucujiformia</taxon>
        <taxon>Chrysomeloidea</taxon>
        <taxon>Chrysomelidae</taxon>
        <taxon>Galerucinae</taxon>
        <taxon>Alticini</taxon>
        <taxon>Psylliodes</taxon>
    </lineage>
</organism>
<feature type="domain" description="C2H2-type" evidence="2">
    <location>
        <begin position="66"/>
        <end position="93"/>
    </location>
</feature>
<proteinExistence type="predicted"/>
<dbReference type="Proteomes" id="UP001153636">
    <property type="component" value="Chromosome 2"/>
</dbReference>
<protein>
    <recommendedName>
        <fullName evidence="2">C2H2-type domain-containing protein</fullName>
    </recommendedName>
</protein>
<keyword evidence="1" id="KW-0479">Metal-binding</keyword>
<gene>
    <name evidence="3" type="ORF">PSYICH_LOCUS6460</name>
</gene>
<dbReference type="Gene3D" id="3.30.160.60">
    <property type="entry name" value="Classic Zinc Finger"/>
    <property type="match status" value="1"/>
</dbReference>
<evidence type="ECO:0000313" key="4">
    <source>
        <dbReference type="Proteomes" id="UP001153636"/>
    </source>
</evidence>
<dbReference type="PROSITE" id="PS50157">
    <property type="entry name" value="ZINC_FINGER_C2H2_2"/>
    <property type="match status" value="1"/>
</dbReference>
<dbReference type="SUPFAM" id="SSF57667">
    <property type="entry name" value="beta-beta-alpha zinc fingers"/>
    <property type="match status" value="1"/>
</dbReference>
<evidence type="ECO:0000313" key="3">
    <source>
        <dbReference type="EMBL" id="CAH1105787.1"/>
    </source>
</evidence>
<dbReference type="InterPro" id="IPR013087">
    <property type="entry name" value="Znf_C2H2_type"/>
</dbReference>
<accession>A0A9P0GDS8</accession>
<keyword evidence="1" id="KW-0862">Zinc</keyword>
<dbReference type="EMBL" id="OV651814">
    <property type="protein sequence ID" value="CAH1105787.1"/>
    <property type="molecule type" value="Genomic_DNA"/>
</dbReference>
<dbReference type="AlphaFoldDB" id="A0A9P0GDS8"/>
<dbReference type="OrthoDB" id="7672055at2759"/>
<name>A0A9P0GDS8_9CUCU</name>
<sequence length="304" mass="34963">MSALRRSQRTKSKPDVLILNTSNVQKKNTVKLKYIEKKNTKFNKRDLSNTDNLEEHFLTPFYIKPFGCKICKKRFDSNDSFKKHILFHFRRNLNSPKLRKLRKESLKHIENIRVKKAVSVKDIPEIVSVKDEPKSVSVKDIPETILVKDIPKTILVNDEPETILVKDEPKIVSVKDEPKMLSVKDEPKIVSVKDLPETSLIKDEIVLVKDIPKTILVNDEPETILVKDKPAIVSVKDIPETVSVKNKPKVPDTNAKKFDHVIKRVNNVVMITIPEYPDIKIKMVKGEIDVLVDFINVFVIKGYD</sequence>
<evidence type="ECO:0000259" key="2">
    <source>
        <dbReference type="PROSITE" id="PS50157"/>
    </source>
</evidence>
<dbReference type="GO" id="GO:0008270">
    <property type="term" value="F:zinc ion binding"/>
    <property type="evidence" value="ECO:0007669"/>
    <property type="project" value="UniProtKB-KW"/>
</dbReference>